<evidence type="ECO:0000256" key="2">
    <source>
        <dbReference type="ARBA" id="ARBA00005138"/>
    </source>
</evidence>
<dbReference type="SUPFAM" id="SSF48557">
    <property type="entry name" value="L-aspartase-like"/>
    <property type="match status" value="1"/>
</dbReference>
<proteinExistence type="inferred from homology"/>
<accession>A0AAD8N3B2</accession>
<evidence type="ECO:0000256" key="5">
    <source>
        <dbReference type="ARBA" id="ARBA00012139"/>
    </source>
</evidence>
<evidence type="ECO:0000313" key="9">
    <source>
        <dbReference type="EMBL" id="KAK1394351.1"/>
    </source>
</evidence>
<reference evidence="9" key="2">
    <citation type="submission" date="2023-05" db="EMBL/GenBank/DDBJ databases">
        <authorList>
            <person name="Schelkunov M.I."/>
        </authorList>
    </citation>
    <scope>NUCLEOTIDE SEQUENCE</scope>
    <source>
        <strain evidence="9">Hsosn_3</strain>
        <tissue evidence="9">Leaf</tissue>
    </source>
</reference>
<protein>
    <recommendedName>
        <fullName evidence="5">phenylalanine ammonia-lyase</fullName>
        <ecNumber evidence="5">4.3.1.24</ecNumber>
    </recommendedName>
</protein>
<comment type="pathway">
    <text evidence="2">Phenylpropanoid metabolism; trans-cinnamate biosynthesis; trans-cinnamate from L-phenylalanine: step 1/1.</text>
</comment>
<dbReference type="Gene3D" id="1.10.274.20">
    <property type="entry name" value="Phenylalanine ammonia-lyase 1, domain 3"/>
    <property type="match status" value="1"/>
</dbReference>
<keyword evidence="8" id="KW-0456">Lyase</keyword>
<reference evidence="9" key="1">
    <citation type="submission" date="2023-02" db="EMBL/GenBank/DDBJ databases">
        <title>Genome of toxic invasive species Heracleum sosnowskyi carries increased number of genes despite the absence of recent whole-genome duplications.</title>
        <authorList>
            <person name="Schelkunov M."/>
            <person name="Shtratnikova V."/>
            <person name="Makarenko M."/>
            <person name="Klepikova A."/>
            <person name="Omelchenko D."/>
            <person name="Novikova G."/>
            <person name="Obukhova E."/>
            <person name="Bogdanov V."/>
            <person name="Penin A."/>
            <person name="Logacheva M."/>
        </authorList>
    </citation>
    <scope>NUCLEOTIDE SEQUENCE</scope>
    <source>
        <strain evidence="9">Hsosn_3</strain>
        <tissue evidence="9">Leaf</tissue>
    </source>
</reference>
<comment type="subunit">
    <text evidence="4">Homotetramer.</text>
</comment>
<dbReference type="PANTHER" id="PTHR10362">
    <property type="entry name" value="HISTIDINE AMMONIA-LYASE"/>
    <property type="match status" value="1"/>
</dbReference>
<comment type="caution">
    <text evidence="9">The sequence shown here is derived from an EMBL/GenBank/DDBJ whole genome shotgun (WGS) entry which is preliminary data.</text>
</comment>
<dbReference type="InterPro" id="IPR023144">
    <property type="entry name" value="Phe_NH3-lyase_shielding_dom_sf"/>
</dbReference>
<dbReference type="GO" id="GO:0009698">
    <property type="term" value="P:phenylpropanoid metabolic process"/>
    <property type="evidence" value="ECO:0007669"/>
    <property type="project" value="UniProtKB-KW"/>
</dbReference>
<dbReference type="GO" id="GO:0045548">
    <property type="term" value="F:phenylalanine ammonia-lyase activity"/>
    <property type="evidence" value="ECO:0007669"/>
    <property type="project" value="UniProtKB-EC"/>
</dbReference>
<keyword evidence="10" id="KW-1185">Reference proteome</keyword>
<dbReference type="GO" id="GO:0006559">
    <property type="term" value="P:L-phenylalanine catabolic process"/>
    <property type="evidence" value="ECO:0007669"/>
    <property type="project" value="UniProtKB-KW"/>
</dbReference>
<comment type="similarity">
    <text evidence="3">Belongs to the PAL/histidase family.</text>
</comment>
<keyword evidence="7" id="KW-0585">Phenylalanine catabolism</keyword>
<dbReference type="Proteomes" id="UP001237642">
    <property type="component" value="Unassembled WGS sequence"/>
</dbReference>
<dbReference type="InterPro" id="IPR008948">
    <property type="entry name" value="L-Aspartase-like"/>
</dbReference>
<keyword evidence="6" id="KW-0587">Phenylpropanoid metabolism</keyword>
<evidence type="ECO:0000256" key="4">
    <source>
        <dbReference type="ARBA" id="ARBA00011881"/>
    </source>
</evidence>
<dbReference type="EMBL" id="JAUIZM010000003">
    <property type="protein sequence ID" value="KAK1394351.1"/>
    <property type="molecule type" value="Genomic_DNA"/>
</dbReference>
<evidence type="ECO:0000256" key="7">
    <source>
        <dbReference type="ARBA" id="ARBA00023232"/>
    </source>
</evidence>
<dbReference type="EC" id="4.3.1.24" evidence="5"/>
<sequence length="203" mass="22613">MCCPSITSSISNFLSSYASLDFGFKGVEIAMASYCSELQFFANLVTFHVQSAEQHNQDVNSLGLISSPIDLRHLEENLKNNIRNTVSQVAKKILIVDGELHPSRFCEKDLLKVVDHEYVFAYIDDPCSAAYPSMQNPRLVLVDHALITTQGLIKSGTSVFLNIESFEEELNALLPKEVESASSAFESDMAIPNRIKECRSYPL</sequence>
<evidence type="ECO:0000256" key="8">
    <source>
        <dbReference type="ARBA" id="ARBA00023239"/>
    </source>
</evidence>
<dbReference type="Gene3D" id="1.20.200.10">
    <property type="entry name" value="Fumarase/aspartase (Central domain)"/>
    <property type="match status" value="1"/>
</dbReference>
<gene>
    <name evidence="9" type="ORF">POM88_013407</name>
</gene>
<comment type="function">
    <text evidence="1">This is a key enzyme of plant metabolism catalyzing the first reaction in the biosynthesis from L-phenylalanine of a wide variety of natural products based on the phenylpropane skeleton.</text>
</comment>
<evidence type="ECO:0000256" key="6">
    <source>
        <dbReference type="ARBA" id="ARBA00023051"/>
    </source>
</evidence>
<evidence type="ECO:0000313" key="10">
    <source>
        <dbReference type="Proteomes" id="UP001237642"/>
    </source>
</evidence>
<evidence type="ECO:0000256" key="1">
    <source>
        <dbReference type="ARBA" id="ARBA00002235"/>
    </source>
</evidence>
<dbReference type="AlphaFoldDB" id="A0AAD8N3B2"/>
<dbReference type="Pfam" id="PF00221">
    <property type="entry name" value="Lyase_aromatic"/>
    <property type="match status" value="1"/>
</dbReference>
<dbReference type="InterPro" id="IPR001106">
    <property type="entry name" value="Aromatic_Lyase"/>
</dbReference>
<evidence type="ECO:0000256" key="3">
    <source>
        <dbReference type="ARBA" id="ARBA00007238"/>
    </source>
</evidence>
<name>A0AAD8N3B2_9APIA</name>
<organism evidence="9 10">
    <name type="scientific">Heracleum sosnowskyi</name>
    <dbReference type="NCBI Taxonomy" id="360622"/>
    <lineage>
        <taxon>Eukaryota</taxon>
        <taxon>Viridiplantae</taxon>
        <taxon>Streptophyta</taxon>
        <taxon>Embryophyta</taxon>
        <taxon>Tracheophyta</taxon>
        <taxon>Spermatophyta</taxon>
        <taxon>Magnoliopsida</taxon>
        <taxon>eudicotyledons</taxon>
        <taxon>Gunneridae</taxon>
        <taxon>Pentapetalae</taxon>
        <taxon>asterids</taxon>
        <taxon>campanulids</taxon>
        <taxon>Apiales</taxon>
        <taxon>Apiaceae</taxon>
        <taxon>Apioideae</taxon>
        <taxon>apioid superclade</taxon>
        <taxon>Tordylieae</taxon>
        <taxon>Tordyliinae</taxon>
        <taxon>Heracleum</taxon>
    </lineage>
</organism>